<protein>
    <submittedName>
        <fullName evidence="2">YrdB family protein</fullName>
    </submittedName>
</protein>
<sequence>MKHNEFAGSAALLALVVAGIGFVLEIAMLAGLLYWGFGQHYPWNLVFGIGIPAVVVVLWGIFMAPRSERRLPEAVVSVLSLGMFLLAGLALLVAGTTVYGIVMLSVSVAWYISAEVLRRRLQR</sequence>
<feature type="transmembrane region" description="Helical" evidence="1">
    <location>
        <begin position="12"/>
        <end position="35"/>
    </location>
</feature>
<comment type="caution">
    <text evidence="2">The sequence shown here is derived from an EMBL/GenBank/DDBJ whole genome shotgun (WGS) entry which is preliminary data.</text>
</comment>
<keyword evidence="1" id="KW-1133">Transmembrane helix</keyword>
<feature type="transmembrane region" description="Helical" evidence="1">
    <location>
        <begin position="41"/>
        <end position="62"/>
    </location>
</feature>
<gene>
    <name evidence="2" type="ORF">ACFOW9_01665</name>
</gene>
<keyword evidence="1" id="KW-0812">Transmembrane</keyword>
<evidence type="ECO:0000256" key="1">
    <source>
        <dbReference type="SAM" id="Phobius"/>
    </source>
</evidence>
<evidence type="ECO:0000313" key="2">
    <source>
        <dbReference type="EMBL" id="MFC4264304.1"/>
    </source>
</evidence>
<dbReference type="RefSeq" id="WP_230067908.1">
    <property type="nucleotide sequence ID" value="NZ_BAABLL010000001.1"/>
</dbReference>
<name>A0ABV8QYZ7_9MICC</name>
<feature type="transmembrane region" description="Helical" evidence="1">
    <location>
        <begin position="98"/>
        <end position="117"/>
    </location>
</feature>
<accession>A0ABV8QYZ7</accession>
<keyword evidence="3" id="KW-1185">Reference proteome</keyword>
<reference evidence="3" key="1">
    <citation type="journal article" date="2019" name="Int. J. Syst. Evol. Microbiol.">
        <title>The Global Catalogue of Microorganisms (GCM) 10K type strain sequencing project: providing services to taxonomists for standard genome sequencing and annotation.</title>
        <authorList>
            <consortium name="The Broad Institute Genomics Platform"/>
            <consortium name="The Broad Institute Genome Sequencing Center for Infectious Disease"/>
            <person name="Wu L."/>
            <person name="Ma J."/>
        </authorList>
    </citation>
    <scope>NUCLEOTIDE SEQUENCE [LARGE SCALE GENOMIC DNA]</scope>
    <source>
        <strain evidence="3">CGMCC 1.10698</strain>
    </source>
</reference>
<proteinExistence type="predicted"/>
<dbReference type="Pfam" id="PF10823">
    <property type="entry name" value="DUF2568"/>
    <property type="match status" value="1"/>
</dbReference>
<organism evidence="2 3">
    <name type="scientific">Arthrobacter cryoconiti</name>
    <dbReference type="NCBI Taxonomy" id="748907"/>
    <lineage>
        <taxon>Bacteria</taxon>
        <taxon>Bacillati</taxon>
        <taxon>Actinomycetota</taxon>
        <taxon>Actinomycetes</taxon>
        <taxon>Micrococcales</taxon>
        <taxon>Micrococcaceae</taxon>
        <taxon>Arthrobacter</taxon>
    </lineage>
</organism>
<feature type="transmembrane region" description="Helical" evidence="1">
    <location>
        <begin position="74"/>
        <end position="92"/>
    </location>
</feature>
<keyword evidence="1" id="KW-0472">Membrane</keyword>
<dbReference type="EMBL" id="JBHSCQ010000004">
    <property type="protein sequence ID" value="MFC4264304.1"/>
    <property type="molecule type" value="Genomic_DNA"/>
</dbReference>
<evidence type="ECO:0000313" key="3">
    <source>
        <dbReference type="Proteomes" id="UP001595773"/>
    </source>
</evidence>
<dbReference type="InterPro" id="IPR021214">
    <property type="entry name" value="DUF2568"/>
</dbReference>
<dbReference type="Proteomes" id="UP001595773">
    <property type="component" value="Unassembled WGS sequence"/>
</dbReference>